<accession>A0ACB8TXE5</accession>
<keyword evidence="2" id="KW-1185">Reference proteome</keyword>
<sequence length="458" mass="52533">MDESHMKSILSTGFNHFWRGRRQKERMEKFLGDGIFNRDDEDWKKHRALARPFFAKDRTSDFDIFEKYAQKTVTIISDLSRTGQPIEAQDLYARFTADSAGEFLFGHKFDTLHGALPIAGHTSMSTKGTATNDEFGTFTQSFEAMQEIVAQRARRGYFWPVHELFKDDMDPHVEVASEFLNPIVNNAIQNARKMNEAGLHSSTEHSTFLEYLADNTEDPKVIRDQLLNVLLASRDTTACLLTFVTYAMAMYPEITRKMRAEVLQHCGKTGTPTFETIKSLRYIHAVVNETLRLFPPVPLNVREVRESGVVLPPSDGTFVDADSTPIYVPEHTVLMYFPLLTQQNTALWGDDAHEFDPERWLDGRLSRFTEKPMIFTPFSGGPRMCLGQNYARNEATFLLVRLLQEFDTFTLAPEAQPEGSLPPPHWLHGTGREPKERVFPQYALTLFVKVRLFFFAFY</sequence>
<name>A0ACB8TXE5_9APHY</name>
<evidence type="ECO:0000313" key="1">
    <source>
        <dbReference type="EMBL" id="KAI0086757.1"/>
    </source>
</evidence>
<dbReference type="Proteomes" id="UP001055072">
    <property type="component" value="Unassembled WGS sequence"/>
</dbReference>
<organism evidence="1 2">
    <name type="scientific">Irpex rosettiformis</name>
    <dbReference type="NCBI Taxonomy" id="378272"/>
    <lineage>
        <taxon>Eukaryota</taxon>
        <taxon>Fungi</taxon>
        <taxon>Dikarya</taxon>
        <taxon>Basidiomycota</taxon>
        <taxon>Agaricomycotina</taxon>
        <taxon>Agaricomycetes</taxon>
        <taxon>Polyporales</taxon>
        <taxon>Irpicaceae</taxon>
        <taxon>Irpex</taxon>
    </lineage>
</organism>
<dbReference type="EMBL" id="MU274921">
    <property type="protein sequence ID" value="KAI0086757.1"/>
    <property type="molecule type" value="Genomic_DNA"/>
</dbReference>
<evidence type="ECO:0000313" key="2">
    <source>
        <dbReference type="Proteomes" id="UP001055072"/>
    </source>
</evidence>
<protein>
    <submittedName>
        <fullName evidence="1">Cytochrome P450</fullName>
    </submittedName>
</protein>
<proteinExistence type="predicted"/>
<comment type="caution">
    <text evidence="1">The sequence shown here is derived from an EMBL/GenBank/DDBJ whole genome shotgun (WGS) entry which is preliminary data.</text>
</comment>
<gene>
    <name evidence="1" type="ORF">BDY19DRAFT_958496</name>
</gene>
<reference evidence="1" key="1">
    <citation type="journal article" date="2021" name="Environ. Microbiol.">
        <title>Gene family expansions and transcriptome signatures uncover fungal adaptations to wood decay.</title>
        <authorList>
            <person name="Hage H."/>
            <person name="Miyauchi S."/>
            <person name="Viragh M."/>
            <person name="Drula E."/>
            <person name="Min B."/>
            <person name="Chaduli D."/>
            <person name="Navarro D."/>
            <person name="Favel A."/>
            <person name="Norest M."/>
            <person name="Lesage-Meessen L."/>
            <person name="Balint B."/>
            <person name="Merenyi Z."/>
            <person name="de Eugenio L."/>
            <person name="Morin E."/>
            <person name="Martinez A.T."/>
            <person name="Baldrian P."/>
            <person name="Stursova M."/>
            <person name="Martinez M.J."/>
            <person name="Novotny C."/>
            <person name="Magnuson J.K."/>
            <person name="Spatafora J.W."/>
            <person name="Maurice S."/>
            <person name="Pangilinan J."/>
            <person name="Andreopoulos W."/>
            <person name="LaButti K."/>
            <person name="Hundley H."/>
            <person name="Na H."/>
            <person name="Kuo A."/>
            <person name="Barry K."/>
            <person name="Lipzen A."/>
            <person name="Henrissat B."/>
            <person name="Riley R."/>
            <person name="Ahrendt S."/>
            <person name="Nagy L.G."/>
            <person name="Grigoriev I.V."/>
            <person name="Martin F."/>
            <person name="Rosso M.N."/>
        </authorList>
    </citation>
    <scope>NUCLEOTIDE SEQUENCE</scope>
    <source>
        <strain evidence="1">CBS 384.51</strain>
    </source>
</reference>